<sequence>MAAVDLGRYRRIVQMFWDPQPTNDHQSDLPVWCLGRSYKLNTKATKDQDTDNRSQTPPSTESTDTKPKASQVLATASASAQAPETPPDSVSSSFSSSLAYDEDYLEQDGGWPSAFLDDFESKFWMTYRSEFQAIAKSTDPRASSALSFSMRIKSQLVDQNGFSSDSGWGCMIRSGQSLLANAMAVINLGREHQPLRVYSTGDGPDVYEENFMKIAKPEGSQFHPTLILVGTRLGIDKITPVYWEALIAALQMPQSVGIAGGRPSSSHYFIGTQGSYLFYLDPHHTRPALPFHTDPSRYSKADVDTAHTRRLRRLHVRELDPSMLIGFLIQDEDDWIEWRRNVKHVQGKAVIHVADYDPVSRGGGGERNSAIDEVETISDDDGDTILDA</sequence>
<dbReference type="GO" id="GO:0004197">
    <property type="term" value="F:cysteine-type endopeptidase activity"/>
    <property type="evidence" value="ECO:0007669"/>
    <property type="project" value="TreeGrafter"/>
</dbReference>
<dbReference type="GO" id="GO:0000407">
    <property type="term" value="C:phagophore assembly site"/>
    <property type="evidence" value="ECO:0007669"/>
    <property type="project" value="UniProtKB-SubCell"/>
</dbReference>
<protein>
    <recommendedName>
        <fullName evidence="11">Cysteine protease</fullName>
        <ecNumber evidence="11">3.4.22.-</ecNumber>
    </recommendedName>
</protein>
<dbReference type="GO" id="GO:0035973">
    <property type="term" value="P:aggrephagy"/>
    <property type="evidence" value="ECO:0007669"/>
    <property type="project" value="TreeGrafter"/>
</dbReference>
<keyword evidence="4 11" id="KW-0963">Cytoplasm</keyword>
<dbReference type="GO" id="GO:0000423">
    <property type="term" value="P:mitophagy"/>
    <property type="evidence" value="ECO:0007669"/>
    <property type="project" value="TreeGrafter"/>
</dbReference>
<comment type="caution">
    <text evidence="14">The sequence shown here is derived from an EMBL/GenBank/DDBJ whole genome shotgun (WGS) entry which is preliminary data.</text>
</comment>
<dbReference type="GO" id="GO:0034727">
    <property type="term" value="P:piecemeal microautophagy of the nucleus"/>
    <property type="evidence" value="ECO:0007669"/>
    <property type="project" value="TreeGrafter"/>
</dbReference>
<evidence type="ECO:0000256" key="3">
    <source>
        <dbReference type="ARBA" id="ARBA00022448"/>
    </source>
</evidence>
<comment type="similarity">
    <text evidence="2 11">Belongs to the peptidase C54 family.</text>
</comment>
<keyword evidence="7" id="KW-0788">Thiol protease</keyword>
<comment type="function">
    <text evidence="11">Required for selective autophagic degradation of the nucleus (nucleophagy) as well as for mitophagy which contributes to regulate mitochondrial quantity and quality by eliminating the mitochondria to a basal level to fulfill cellular energy requirements and preventing excess ROS production.</text>
</comment>
<evidence type="ECO:0000256" key="2">
    <source>
        <dbReference type="ARBA" id="ARBA00010958"/>
    </source>
</evidence>
<dbReference type="InterPro" id="IPR005078">
    <property type="entry name" value="Peptidase_C54"/>
</dbReference>
<evidence type="ECO:0000313" key="15">
    <source>
        <dbReference type="Proteomes" id="UP001239213"/>
    </source>
</evidence>
<evidence type="ECO:0000256" key="7">
    <source>
        <dbReference type="ARBA" id="ARBA00022807"/>
    </source>
</evidence>
<evidence type="ECO:0000313" key="14">
    <source>
        <dbReference type="EMBL" id="KAK1457922.1"/>
    </source>
</evidence>
<evidence type="ECO:0000259" key="13">
    <source>
        <dbReference type="Pfam" id="PF03416"/>
    </source>
</evidence>
<dbReference type="SUPFAM" id="SSF54001">
    <property type="entry name" value="Cysteine proteinases"/>
    <property type="match status" value="1"/>
</dbReference>
<organism evidence="14 15">
    <name type="scientific">Colletotrichum cuscutae</name>
    <dbReference type="NCBI Taxonomy" id="1209917"/>
    <lineage>
        <taxon>Eukaryota</taxon>
        <taxon>Fungi</taxon>
        <taxon>Dikarya</taxon>
        <taxon>Ascomycota</taxon>
        <taxon>Pezizomycotina</taxon>
        <taxon>Sordariomycetes</taxon>
        <taxon>Hypocreomycetidae</taxon>
        <taxon>Glomerellales</taxon>
        <taxon>Glomerellaceae</taxon>
        <taxon>Colletotrichum</taxon>
        <taxon>Colletotrichum acutatum species complex</taxon>
    </lineage>
</organism>
<feature type="compositionally biased region" description="Polar residues" evidence="12">
    <location>
        <begin position="72"/>
        <end position="82"/>
    </location>
</feature>
<proteinExistence type="inferred from homology"/>
<dbReference type="InterPro" id="IPR038765">
    <property type="entry name" value="Papain-like_cys_pep_sf"/>
</dbReference>
<keyword evidence="11" id="KW-0539">Nucleus</keyword>
<reference evidence="14" key="1">
    <citation type="submission" date="2016-11" db="EMBL/GenBank/DDBJ databases">
        <title>The genome sequence of Colletotrichum cuscutae.</title>
        <authorList>
            <person name="Baroncelli R."/>
        </authorList>
    </citation>
    <scope>NUCLEOTIDE SEQUENCE</scope>
    <source>
        <strain evidence="14">IMI 304802</strain>
    </source>
</reference>
<evidence type="ECO:0000256" key="1">
    <source>
        <dbReference type="ARBA" id="ARBA00004329"/>
    </source>
</evidence>
<keyword evidence="9" id="KW-0072">Autophagy</keyword>
<feature type="region of interest" description="Disordered" evidence="12">
    <location>
        <begin position="357"/>
        <end position="388"/>
    </location>
</feature>
<feature type="domain" description="Peptidase C54 catalytic" evidence="13">
    <location>
        <begin position="192"/>
        <end position="340"/>
    </location>
</feature>
<dbReference type="EMBL" id="MPDP01000280">
    <property type="protein sequence ID" value="KAK1457922.1"/>
    <property type="molecule type" value="Genomic_DNA"/>
</dbReference>
<evidence type="ECO:0000256" key="10">
    <source>
        <dbReference type="ARBA" id="ARBA00029362"/>
    </source>
</evidence>
<accession>A0AAI9UIZ5</accession>
<dbReference type="Proteomes" id="UP001239213">
    <property type="component" value="Unassembled WGS sequence"/>
</dbReference>
<name>A0AAI9UIZ5_9PEZI</name>
<evidence type="ECO:0000256" key="11">
    <source>
        <dbReference type="RuleBase" id="RU363115"/>
    </source>
</evidence>
<dbReference type="GO" id="GO:0019786">
    <property type="term" value="F:protein-phosphatidylethanolamide deconjugating activity"/>
    <property type="evidence" value="ECO:0007669"/>
    <property type="project" value="InterPro"/>
</dbReference>
<gene>
    <name evidence="14" type="ORF">CCUS01_09571</name>
</gene>
<dbReference type="PANTHER" id="PTHR22624:SF49">
    <property type="entry name" value="CYSTEINE PROTEASE"/>
    <property type="match status" value="1"/>
</dbReference>
<dbReference type="EC" id="3.4.22.-" evidence="11"/>
<evidence type="ECO:0000256" key="8">
    <source>
        <dbReference type="ARBA" id="ARBA00022927"/>
    </source>
</evidence>
<dbReference type="GO" id="GO:0015031">
    <property type="term" value="P:protein transport"/>
    <property type="evidence" value="ECO:0007669"/>
    <property type="project" value="UniProtKB-KW"/>
</dbReference>
<comment type="catalytic activity">
    <reaction evidence="10">
        <text>[protein]-C-terminal L-amino acid-glycyl-phosphatidylethanolamide + H2O = [protein]-C-terminal L-amino acid-glycine + a 1,2-diacyl-sn-glycero-3-phosphoethanolamine</text>
        <dbReference type="Rhea" id="RHEA:67548"/>
        <dbReference type="Rhea" id="RHEA-COMP:17323"/>
        <dbReference type="Rhea" id="RHEA-COMP:17324"/>
        <dbReference type="ChEBI" id="CHEBI:15377"/>
        <dbReference type="ChEBI" id="CHEBI:64612"/>
        <dbReference type="ChEBI" id="CHEBI:172940"/>
        <dbReference type="ChEBI" id="CHEBI:172941"/>
    </reaction>
    <physiologicalReaction direction="left-to-right" evidence="10">
        <dbReference type="Rhea" id="RHEA:67549"/>
    </physiologicalReaction>
</comment>
<dbReference type="InterPro" id="IPR046792">
    <property type="entry name" value="Peptidase_C54_cat"/>
</dbReference>
<keyword evidence="5 11" id="KW-0645">Protease</keyword>
<comment type="subcellular location">
    <subcellularLocation>
        <location evidence="11">Nucleus</location>
    </subcellularLocation>
    <subcellularLocation>
        <location evidence="11">Cytoplasm</location>
    </subcellularLocation>
    <subcellularLocation>
        <location evidence="1">Preautophagosomal structure</location>
    </subcellularLocation>
</comment>
<feature type="region of interest" description="Disordered" evidence="12">
    <location>
        <begin position="43"/>
        <end position="94"/>
    </location>
</feature>
<evidence type="ECO:0000256" key="4">
    <source>
        <dbReference type="ARBA" id="ARBA00022490"/>
    </source>
</evidence>
<keyword evidence="3" id="KW-0813">Transport</keyword>
<dbReference type="AlphaFoldDB" id="A0AAI9UIZ5"/>
<dbReference type="GO" id="GO:0000045">
    <property type="term" value="P:autophagosome assembly"/>
    <property type="evidence" value="ECO:0007669"/>
    <property type="project" value="TreeGrafter"/>
</dbReference>
<feature type="compositionally biased region" description="Acidic residues" evidence="12">
    <location>
        <begin position="372"/>
        <end position="388"/>
    </location>
</feature>
<evidence type="ECO:0000256" key="5">
    <source>
        <dbReference type="ARBA" id="ARBA00022670"/>
    </source>
</evidence>
<evidence type="ECO:0000256" key="12">
    <source>
        <dbReference type="SAM" id="MobiDB-lite"/>
    </source>
</evidence>
<keyword evidence="15" id="KW-1185">Reference proteome</keyword>
<evidence type="ECO:0000256" key="6">
    <source>
        <dbReference type="ARBA" id="ARBA00022801"/>
    </source>
</evidence>
<feature type="compositionally biased region" description="Polar residues" evidence="12">
    <location>
        <begin position="53"/>
        <end position="62"/>
    </location>
</feature>
<dbReference type="PANTHER" id="PTHR22624">
    <property type="entry name" value="CYSTEINE PROTEASE ATG4"/>
    <property type="match status" value="1"/>
</dbReference>
<keyword evidence="6 11" id="KW-0378">Hydrolase</keyword>
<keyword evidence="8" id="KW-0653">Protein transport</keyword>
<evidence type="ECO:0000256" key="9">
    <source>
        <dbReference type="ARBA" id="ARBA00023006"/>
    </source>
</evidence>
<dbReference type="GO" id="GO:0016485">
    <property type="term" value="P:protein processing"/>
    <property type="evidence" value="ECO:0007669"/>
    <property type="project" value="TreeGrafter"/>
</dbReference>
<dbReference type="GO" id="GO:0005634">
    <property type="term" value="C:nucleus"/>
    <property type="evidence" value="ECO:0007669"/>
    <property type="project" value="UniProtKB-SubCell"/>
</dbReference>
<dbReference type="Pfam" id="PF03416">
    <property type="entry name" value="Peptidase_C54"/>
    <property type="match status" value="1"/>
</dbReference>